<organism evidence="1 2">
    <name type="scientific">Chroococcidiopsis thermalis (strain PCC 7203)</name>
    <dbReference type="NCBI Taxonomy" id="251229"/>
    <lineage>
        <taxon>Bacteria</taxon>
        <taxon>Bacillati</taxon>
        <taxon>Cyanobacteriota</taxon>
        <taxon>Cyanophyceae</taxon>
        <taxon>Chroococcidiopsidales</taxon>
        <taxon>Chroococcidiopsidaceae</taxon>
        <taxon>Chroococcidiopsis</taxon>
    </lineage>
</organism>
<evidence type="ECO:0000313" key="2">
    <source>
        <dbReference type="Proteomes" id="UP000010384"/>
    </source>
</evidence>
<dbReference type="HOGENOM" id="CLU_2859583_0_0_3"/>
<keyword evidence="1" id="KW-0614">Plasmid</keyword>
<sequence length="64" mass="7209">MSKIVNLNMSDEEYVSLLSQKSPSDEEQAYVKLLVCWGASPMKAERVARILTSPIALWLRKNLG</sequence>
<dbReference type="AlphaFoldDB" id="K9U8C4"/>
<protein>
    <submittedName>
        <fullName evidence="1">Uncharacterized protein</fullName>
    </submittedName>
</protein>
<dbReference type="EMBL" id="CP003598">
    <property type="protein sequence ID" value="AFY91307.1"/>
    <property type="molecule type" value="Genomic_DNA"/>
</dbReference>
<name>K9U8C4_CHRTP</name>
<dbReference type="KEGG" id="cthe:Chro_5976"/>
<keyword evidence="2" id="KW-1185">Reference proteome</keyword>
<geneLocation type="plasmid" evidence="1 2">
    <name>pCHRO.01</name>
</geneLocation>
<evidence type="ECO:0000313" key="1">
    <source>
        <dbReference type="EMBL" id="AFY91307.1"/>
    </source>
</evidence>
<gene>
    <name evidence="1" type="ORF">Chro_5976</name>
</gene>
<reference evidence="1 2" key="1">
    <citation type="submission" date="2012-06" db="EMBL/GenBank/DDBJ databases">
        <title>Finished plasmid 1 of genome of Chroococcidiopsis thermalis PCC 7203.</title>
        <authorList>
            <consortium name="US DOE Joint Genome Institute"/>
            <person name="Gugger M."/>
            <person name="Coursin T."/>
            <person name="Rippka R."/>
            <person name="Tandeau De Marsac N."/>
            <person name="Huntemann M."/>
            <person name="Wei C.-L."/>
            <person name="Han J."/>
            <person name="Detter J.C."/>
            <person name="Han C."/>
            <person name="Tapia R."/>
            <person name="Davenport K."/>
            <person name="Daligault H."/>
            <person name="Erkkila T."/>
            <person name="Gu W."/>
            <person name="Munk A.C.C."/>
            <person name="Teshima H."/>
            <person name="Xu Y."/>
            <person name="Chain P."/>
            <person name="Chen A."/>
            <person name="Krypides N."/>
            <person name="Mavromatis K."/>
            <person name="Markowitz V."/>
            <person name="Szeto E."/>
            <person name="Ivanova N."/>
            <person name="Mikhailova N."/>
            <person name="Ovchinnikova G."/>
            <person name="Pagani I."/>
            <person name="Pati A."/>
            <person name="Goodwin L."/>
            <person name="Peters L."/>
            <person name="Pitluck S."/>
            <person name="Woyke T."/>
            <person name="Kerfeld C."/>
        </authorList>
    </citation>
    <scope>NUCLEOTIDE SEQUENCE [LARGE SCALE GENOMIC DNA]</scope>
    <source>
        <strain evidence="1 2">PCC 7203</strain>
        <plasmid evidence="1 2">pCHRO.01</plasmid>
    </source>
</reference>
<dbReference type="InParanoid" id="K9U8C4"/>
<dbReference type="Proteomes" id="UP000010384">
    <property type="component" value="Plasmid pCHRO.01"/>
</dbReference>
<accession>K9U8C4</accession>
<proteinExistence type="predicted"/>